<dbReference type="Proteomes" id="UP000004679">
    <property type="component" value="Unassembled WGS sequence"/>
</dbReference>
<keyword evidence="2" id="KW-1185">Reference proteome</keyword>
<dbReference type="EMBL" id="GG657883">
    <property type="protein sequence ID" value="EEF81106.1"/>
    <property type="molecule type" value="Genomic_DNA"/>
</dbReference>
<organism evidence="1 2">
    <name type="scientific">Methylophaga thiooxydans DMS010</name>
    <dbReference type="NCBI Taxonomy" id="637616"/>
    <lineage>
        <taxon>Bacteria</taxon>
        <taxon>Pseudomonadati</taxon>
        <taxon>Pseudomonadota</taxon>
        <taxon>Gammaproteobacteria</taxon>
        <taxon>Thiotrichales</taxon>
        <taxon>Piscirickettsiaceae</taxon>
        <taxon>Methylophaga</taxon>
    </lineage>
</organism>
<sequence>MPVLTAFQAKTRSNNVATILPLRRDFFSFIAFHPMAARSTALSL</sequence>
<name>C0N1X9_9GAMM</name>
<dbReference type="AlphaFoldDB" id="C0N1X9"/>
<evidence type="ECO:0000313" key="1">
    <source>
        <dbReference type="EMBL" id="EEF81106.1"/>
    </source>
</evidence>
<dbReference type="HOGENOM" id="CLU_3218572_0_0_6"/>
<protein>
    <submittedName>
        <fullName evidence="1">Uncharacterized protein</fullName>
    </submittedName>
</protein>
<evidence type="ECO:0000313" key="2">
    <source>
        <dbReference type="Proteomes" id="UP000004679"/>
    </source>
</evidence>
<proteinExistence type="predicted"/>
<reference evidence="1 2" key="1">
    <citation type="journal article" date="2011" name="J. Bacteriol.">
        <title>Draft genome sequence of the chemolithoheterotrophic, halophilic methylotroph Methylophaga thiooxydans DMS010.</title>
        <authorList>
            <person name="Boden R."/>
            <person name="Ferriera S."/>
            <person name="Johnson J."/>
            <person name="Kelly D.P."/>
            <person name="Murrell J.C."/>
            <person name="Schafer H."/>
        </authorList>
    </citation>
    <scope>NUCLEOTIDE SEQUENCE [LARGE SCALE GENOMIC DNA]</scope>
    <source>
        <strain evidence="1 2">DMS010</strain>
    </source>
</reference>
<gene>
    <name evidence="1" type="ORF">MDMS009_98</name>
</gene>
<accession>C0N1X9</accession>